<feature type="region of interest" description="Disordered" evidence="4">
    <location>
        <begin position="61"/>
        <end position="82"/>
    </location>
</feature>
<feature type="compositionally biased region" description="Basic and acidic residues" evidence="4">
    <location>
        <begin position="797"/>
        <end position="815"/>
    </location>
</feature>
<feature type="transmembrane region" description="Helical" evidence="5">
    <location>
        <begin position="412"/>
        <end position="431"/>
    </location>
</feature>
<feature type="transmembrane region" description="Helical" evidence="5">
    <location>
        <begin position="443"/>
        <end position="467"/>
    </location>
</feature>
<evidence type="ECO:0000313" key="7">
    <source>
        <dbReference type="Proteomes" id="UP000578077"/>
    </source>
</evidence>
<feature type="transmembrane region" description="Helical" evidence="5">
    <location>
        <begin position="36"/>
        <end position="54"/>
    </location>
</feature>
<feature type="transmembrane region" description="Helical" evidence="5">
    <location>
        <begin position="208"/>
        <end position="227"/>
    </location>
</feature>
<feature type="region of interest" description="Disordered" evidence="4">
    <location>
        <begin position="1"/>
        <end position="35"/>
    </location>
</feature>
<gene>
    <name evidence="6" type="ORF">HNR25_003180</name>
</gene>
<evidence type="ECO:0000313" key="6">
    <source>
        <dbReference type="EMBL" id="MBB5999429.1"/>
    </source>
</evidence>
<evidence type="ECO:0000256" key="1">
    <source>
        <dbReference type="ARBA" id="ARBA00022692"/>
    </source>
</evidence>
<comment type="caution">
    <text evidence="6">The sequence shown here is derived from an EMBL/GenBank/DDBJ whole genome shotgun (WGS) entry which is preliminary data.</text>
</comment>
<protein>
    <recommendedName>
        <fullName evidence="8">Conjugal transfer protein TrbL</fullName>
    </recommendedName>
</protein>
<evidence type="ECO:0000256" key="4">
    <source>
        <dbReference type="SAM" id="MobiDB-lite"/>
    </source>
</evidence>
<sequence>MTDTATPTAAYASEDDAQPPSAAPPRRRRRRGPRRFKRNLVMAALMLAFLMTPIGSAQAAPVCEGEPAPQPEAAGSGADGLLVPPQAAETAAQSPDGLPPDSSLYGQYGTAGQQWHVVRESCVDKMGSAAVATLSNTAWNLSKTINQSTITVYQAATSDGLLASFNTLVEDVVMQLREGIWRPLLPTVIILGAVWLGWYGLIRKRVTLTIESAVWMVLATTLGMWILVNPGQILGYAGTIVNSGGQLVNSAISRVATPSGGATCPTSAPEIEKANWESESDFAVRKNAQMLWSGLVCRPWVSGEFGSGVAANSASERYAMPLLEAQGISRAEQQQIANGETDPTELVEQKQEDYQEIASGIERTYPEVYPLFEGEQQGSRLGVATLALFAAVFAGGLILAASVALIVLKIGFLLLLLLSPIFLLIGIHPGYGRTVLLRWFEMLLGLLLKQIFIMLLVSLLVVCYGMVMATNLGWGLQMILLALFTLALFIYRRPFAHLFQSVNANTFTSRMVSDAASSSALSKSSNVLPPVAYMRAQKWGLKRSPQLAGAAAAVPAGGGGAAAGAGEAAEAPRGGGVPQQEAAEAEVGRARGDAGRGRAGGGYGRVRGNSAPPPLNLGQDGERGQQRAAAAGRSTSEAPRLSEAASGGAGNGSARAASSGSGSIPPRPAGGYTGSGDTGWSSVFGSGGGGDQRSAPQRSSGDEAPSGDGGARRADPNSGAGIFRGREATPPQGNVNRGSRWGGPRSKQGRSAPPPREPRQPRPAPSKGSGEGGSWISGSGDKNNDAPSSPFWTGTESQRRRDVRRDRPFWLRDED</sequence>
<accession>A0A841EDL6</accession>
<feature type="region of interest" description="Disordered" evidence="4">
    <location>
        <begin position="561"/>
        <end position="815"/>
    </location>
</feature>
<feature type="compositionally biased region" description="Basic and acidic residues" evidence="4">
    <location>
        <begin position="586"/>
        <end position="596"/>
    </location>
</feature>
<dbReference type="EMBL" id="JACHLY010000001">
    <property type="protein sequence ID" value="MBB5999429.1"/>
    <property type="molecule type" value="Genomic_DNA"/>
</dbReference>
<evidence type="ECO:0000256" key="3">
    <source>
        <dbReference type="ARBA" id="ARBA00023136"/>
    </source>
</evidence>
<keyword evidence="3 5" id="KW-0472">Membrane</keyword>
<dbReference type="InterPro" id="IPR007688">
    <property type="entry name" value="Conjugal_tfr_TrbL/VirB6"/>
</dbReference>
<feature type="compositionally biased region" description="Basic residues" evidence="4">
    <location>
        <begin position="25"/>
        <end position="35"/>
    </location>
</feature>
<feature type="compositionally biased region" description="Low complexity" evidence="4">
    <location>
        <begin position="642"/>
        <end position="664"/>
    </location>
</feature>
<evidence type="ECO:0000256" key="5">
    <source>
        <dbReference type="SAM" id="Phobius"/>
    </source>
</evidence>
<feature type="transmembrane region" description="Helical" evidence="5">
    <location>
        <begin position="180"/>
        <end position="201"/>
    </location>
</feature>
<dbReference type="GO" id="GO:0030255">
    <property type="term" value="P:protein secretion by the type IV secretion system"/>
    <property type="evidence" value="ECO:0007669"/>
    <property type="project" value="InterPro"/>
</dbReference>
<keyword evidence="7" id="KW-1185">Reference proteome</keyword>
<feature type="compositionally biased region" description="Polar residues" evidence="4">
    <location>
        <begin position="785"/>
        <end position="796"/>
    </location>
</feature>
<keyword evidence="1 5" id="KW-0812">Transmembrane</keyword>
<name>A0A841EDL6_9ACTN</name>
<dbReference type="Pfam" id="PF04610">
    <property type="entry name" value="TrbL"/>
    <property type="match status" value="1"/>
</dbReference>
<proteinExistence type="predicted"/>
<feature type="transmembrane region" description="Helical" evidence="5">
    <location>
        <begin position="381"/>
        <end position="406"/>
    </location>
</feature>
<organism evidence="6 7">
    <name type="scientific">Streptomonospora salina</name>
    <dbReference type="NCBI Taxonomy" id="104205"/>
    <lineage>
        <taxon>Bacteria</taxon>
        <taxon>Bacillati</taxon>
        <taxon>Actinomycetota</taxon>
        <taxon>Actinomycetes</taxon>
        <taxon>Streptosporangiales</taxon>
        <taxon>Nocardiopsidaceae</taxon>
        <taxon>Streptomonospora</taxon>
    </lineage>
</organism>
<feature type="transmembrane region" description="Helical" evidence="5">
    <location>
        <begin position="473"/>
        <end position="491"/>
    </location>
</feature>
<keyword evidence="2 5" id="KW-1133">Transmembrane helix</keyword>
<reference evidence="6 7" key="1">
    <citation type="submission" date="2020-08" db="EMBL/GenBank/DDBJ databases">
        <title>Sequencing the genomes of 1000 actinobacteria strains.</title>
        <authorList>
            <person name="Klenk H.-P."/>
        </authorList>
    </citation>
    <scope>NUCLEOTIDE SEQUENCE [LARGE SCALE GENOMIC DNA]</scope>
    <source>
        <strain evidence="6 7">DSM 44593</strain>
    </source>
</reference>
<dbReference type="Proteomes" id="UP000578077">
    <property type="component" value="Unassembled WGS sequence"/>
</dbReference>
<dbReference type="AlphaFoldDB" id="A0A841EDL6"/>
<evidence type="ECO:0000256" key="2">
    <source>
        <dbReference type="ARBA" id="ARBA00022989"/>
    </source>
</evidence>
<evidence type="ECO:0008006" key="8">
    <source>
        <dbReference type="Google" id="ProtNLM"/>
    </source>
</evidence>